<evidence type="ECO:0000256" key="3">
    <source>
        <dbReference type="ARBA" id="ARBA00022737"/>
    </source>
</evidence>
<feature type="region of interest" description="Disordered" evidence="6">
    <location>
        <begin position="431"/>
        <end position="452"/>
    </location>
</feature>
<dbReference type="VEuPathDB" id="CryptoDB:Cvel_29142"/>
<dbReference type="SUPFAM" id="SSF57535">
    <property type="entry name" value="Complement control module/SCR domain"/>
    <property type="match status" value="1"/>
</dbReference>
<feature type="domain" description="Sushi" evidence="8">
    <location>
        <begin position="387"/>
        <end position="445"/>
    </location>
</feature>
<accession>A0A0G4HMF3</accession>
<evidence type="ECO:0000256" key="4">
    <source>
        <dbReference type="ARBA" id="ARBA00023157"/>
    </source>
</evidence>
<keyword evidence="3" id="KW-0677">Repeat</keyword>
<evidence type="ECO:0000259" key="8">
    <source>
        <dbReference type="PROSITE" id="PS50923"/>
    </source>
</evidence>
<sequence length="452" mass="49884">MRAVKSLVVAGLATSALASIPDLPLTKDLDKGPEAFQTVSKDASELKPDTKDDSGAFVLTDSDPVSTDKVTFLSKDNQGFVIEKDINKTEPYENEGGSREYSKQAYFNPGIEKPVYEKKTLGSMAYYERDVETDSSSFKTFSGFFNAWDDRASFAIHNDTWESGTHGNSHYGRDEGIILDLDKEEGFTFFGGAVQHRYDQNTVADYDKNVTLELGKVASPLKSGMKESFWGRVDQSATGTDPHGDDWVEVAKIEAMPFYVDEKKGDFYQAAYRDDITQITPEKGDQRRKSEVMAVSDEGFVAVDYYAKNDDEEGRVYVGKSDRESETFVTEGDGFVKPEINPIPQLTFGVGLPEPFAKNTFRNFAGLYGDGYSADTPKLDLWYVPGLRCTFLSSPDNGIVWASNSGVVGSKAKYECAEGFDLVGNDTRECQKDGKWSGEDPICVKSQSSGSS</sequence>
<dbReference type="SMART" id="SM00032">
    <property type="entry name" value="CCP"/>
    <property type="match status" value="1"/>
</dbReference>
<dbReference type="AlphaFoldDB" id="A0A0G4HMF3"/>
<dbReference type="Pfam" id="PF00084">
    <property type="entry name" value="Sushi"/>
    <property type="match status" value="1"/>
</dbReference>
<reference evidence="9" key="1">
    <citation type="submission" date="2014-11" db="EMBL/GenBank/DDBJ databases">
        <authorList>
            <person name="Otto D Thomas"/>
            <person name="Naeem Raeece"/>
        </authorList>
    </citation>
    <scope>NUCLEOTIDE SEQUENCE</scope>
</reference>
<dbReference type="PANTHER" id="PTHR46393">
    <property type="entry name" value="SUSHI DOMAIN-CONTAINING PROTEIN"/>
    <property type="match status" value="1"/>
</dbReference>
<name>A0A0G4HMF3_9ALVE</name>
<keyword evidence="2 7" id="KW-0732">Signal</keyword>
<protein>
    <recommendedName>
        <fullName evidence="8">Sushi domain-containing protein</fullName>
    </recommendedName>
</protein>
<evidence type="ECO:0000256" key="5">
    <source>
        <dbReference type="ARBA" id="ARBA00023180"/>
    </source>
</evidence>
<evidence type="ECO:0000256" key="6">
    <source>
        <dbReference type="SAM" id="MobiDB-lite"/>
    </source>
</evidence>
<evidence type="ECO:0000256" key="7">
    <source>
        <dbReference type="SAM" id="SignalP"/>
    </source>
</evidence>
<keyword evidence="5" id="KW-0325">Glycoprotein</keyword>
<dbReference type="PROSITE" id="PS50923">
    <property type="entry name" value="SUSHI"/>
    <property type="match status" value="1"/>
</dbReference>
<dbReference type="Gene3D" id="2.10.70.10">
    <property type="entry name" value="Complement Module, domain 1"/>
    <property type="match status" value="1"/>
</dbReference>
<proteinExistence type="predicted"/>
<evidence type="ECO:0000313" key="9">
    <source>
        <dbReference type="EMBL" id="CEM45380.1"/>
    </source>
</evidence>
<feature type="chain" id="PRO_5005191998" description="Sushi domain-containing protein" evidence="7">
    <location>
        <begin position="19"/>
        <end position="452"/>
    </location>
</feature>
<dbReference type="InterPro" id="IPR000436">
    <property type="entry name" value="Sushi_SCR_CCP_dom"/>
</dbReference>
<evidence type="ECO:0000256" key="2">
    <source>
        <dbReference type="ARBA" id="ARBA00022729"/>
    </source>
</evidence>
<keyword evidence="4" id="KW-1015">Disulfide bond</keyword>
<gene>
    <name evidence="9" type="ORF">Cvel_29142</name>
</gene>
<dbReference type="PANTHER" id="PTHR46393:SF7">
    <property type="entry name" value="COMPLEMENT C2"/>
    <property type="match status" value="1"/>
</dbReference>
<evidence type="ECO:0000256" key="1">
    <source>
        <dbReference type="ARBA" id="ARBA00022659"/>
    </source>
</evidence>
<dbReference type="InterPro" id="IPR035976">
    <property type="entry name" value="Sushi/SCR/CCP_sf"/>
</dbReference>
<organism evidence="9">
    <name type="scientific">Chromera velia CCMP2878</name>
    <dbReference type="NCBI Taxonomy" id="1169474"/>
    <lineage>
        <taxon>Eukaryota</taxon>
        <taxon>Sar</taxon>
        <taxon>Alveolata</taxon>
        <taxon>Colpodellida</taxon>
        <taxon>Chromeraceae</taxon>
        <taxon>Chromera</taxon>
    </lineage>
</organism>
<dbReference type="EMBL" id="CDMZ01003171">
    <property type="protein sequence ID" value="CEM45380.1"/>
    <property type="molecule type" value="Genomic_DNA"/>
</dbReference>
<feature type="signal peptide" evidence="7">
    <location>
        <begin position="1"/>
        <end position="18"/>
    </location>
</feature>
<keyword evidence="1" id="KW-0768">Sushi</keyword>
<dbReference type="CDD" id="cd00033">
    <property type="entry name" value="CCP"/>
    <property type="match status" value="1"/>
</dbReference>